<reference evidence="2" key="1">
    <citation type="journal article" date="2014" name="Front. Microbiol.">
        <title>High frequency of phylogenetically diverse reductive dehalogenase-homologous genes in deep subseafloor sedimentary metagenomes.</title>
        <authorList>
            <person name="Kawai M."/>
            <person name="Futagami T."/>
            <person name="Toyoda A."/>
            <person name="Takaki Y."/>
            <person name="Nishi S."/>
            <person name="Hori S."/>
            <person name="Arai W."/>
            <person name="Tsubouchi T."/>
            <person name="Morono Y."/>
            <person name="Uchiyama I."/>
            <person name="Ito T."/>
            <person name="Fujiyama A."/>
            <person name="Inagaki F."/>
            <person name="Takami H."/>
        </authorList>
    </citation>
    <scope>NUCLEOTIDE SEQUENCE</scope>
    <source>
        <strain evidence="2">Expedition CK06-06</strain>
    </source>
</reference>
<comment type="caution">
    <text evidence="2">The sequence shown here is derived from an EMBL/GenBank/DDBJ whole genome shotgun (WGS) entry which is preliminary data.</text>
</comment>
<sequence>MGEKILKYNSSLTIQSIRLLLKEINFRNLFSVLGNIAKPTFLGSATIAPIIALIAFVLGYFLIKKFKIRGKKSTCPD</sequence>
<accession>X1E0M3</accession>
<feature type="transmembrane region" description="Helical" evidence="1">
    <location>
        <begin position="41"/>
        <end position="63"/>
    </location>
</feature>
<organism evidence="2">
    <name type="scientific">marine sediment metagenome</name>
    <dbReference type="NCBI Taxonomy" id="412755"/>
    <lineage>
        <taxon>unclassified sequences</taxon>
        <taxon>metagenomes</taxon>
        <taxon>ecological metagenomes</taxon>
    </lineage>
</organism>
<protein>
    <submittedName>
        <fullName evidence="2">Uncharacterized protein</fullName>
    </submittedName>
</protein>
<dbReference type="EMBL" id="BARU01000084">
    <property type="protein sequence ID" value="GAH26831.1"/>
    <property type="molecule type" value="Genomic_DNA"/>
</dbReference>
<evidence type="ECO:0000313" key="2">
    <source>
        <dbReference type="EMBL" id="GAH26831.1"/>
    </source>
</evidence>
<dbReference type="AlphaFoldDB" id="X1E0M3"/>
<name>X1E0M3_9ZZZZ</name>
<keyword evidence="1" id="KW-0812">Transmembrane</keyword>
<keyword evidence="1" id="KW-1133">Transmembrane helix</keyword>
<proteinExistence type="predicted"/>
<gene>
    <name evidence="2" type="ORF">S03H2_00455</name>
</gene>
<keyword evidence="1" id="KW-0472">Membrane</keyword>
<evidence type="ECO:0000256" key="1">
    <source>
        <dbReference type="SAM" id="Phobius"/>
    </source>
</evidence>